<proteinExistence type="predicted"/>
<sequence length="99" mass="11630">MITTRLKNRRFKMVERTIPARHLLGCNLRFTENQAKYSSKVGIRDVKGIIKFMKKYNVKIGFVIAEDYETTEKLEDIVIIFVPLWKWIFGYQPNTDGAS</sequence>
<dbReference type="EMBL" id="PQXF01000054">
    <property type="protein sequence ID" value="PXF57624.1"/>
    <property type="molecule type" value="Genomic_DNA"/>
</dbReference>
<evidence type="ECO:0000313" key="1">
    <source>
        <dbReference type="EMBL" id="PXF57624.1"/>
    </source>
</evidence>
<protein>
    <submittedName>
        <fullName evidence="1">Uncharacterized protein</fullName>
    </submittedName>
</protein>
<dbReference type="Proteomes" id="UP000248329">
    <property type="component" value="Unassembled WGS sequence"/>
</dbReference>
<evidence type="ECO:0000313" key="2">
    <source>
        <dbReference type="Proteomes" id="UP000248329"/>
    </source>
</evidence>
<accession>A0AC61KYZ7</accession>
<gene>
    <name evidence="1" type="ORF">C4B59_14815</name>
</gene>
<reference evidence="1" key="1">
    <citation type="submission" date="2018-01" db="EMBL/GenBank/DDBJ databases">
        <authorList>
            <person name="Krukenberg V."/>
        </authorList>
    </citation>
    <scope>NUCLEOTIDE SEQUENCE</scope>
    <source>
        <strain evidence="1">E20ANME2</strain>
    </source>
</reference>
<comment type="caution">
    <text evidence="1">The sequence shown here is derived from an EMBL/GenBank/DDBJ whole genome shotgun (WGS) entry which is preliminary data.</text>
</comment>
<name>A0AC61KYZ7_9EURY</name>
<organism evidence="1 2">
    <name type="scientific">Candidatus Methanogaster sp</name>
    <dbReference type="NCBI Taxonomy" id="3386292"/>
    <lineage>
        <taxon>Archaea</taxon>
        <taxon>Methanobacteriati</taxon>
        <taxon>Methanobacteriota</taxon>
        <taxon>Stenosarchaea group</taxon>
        <taxon>Methanomicrobia</taxon>
        <taxon>Methanosarcinales</taxon>
        <taxon>ANME-2 cluster</taxon>
        <taxon>Candidatus Methanogasteraceae</taxon>
        <taxon>Candidatus Methanogaster</taxon>
    </lineage>
</organism>